<proteinExistence type="predicted"/>
<dbReference type="Proteomes" id="UP000466442">
    <property type="component" value="Unassembled WGS sequence"/>
</dbReference>
<feature type="region of interest" description="Disordered" evidence="1">
    <location>
        <begin position="1"/>
        <end position="40"/>
    </location>
</feature>
<keyword evidence="3" id="KW-1185">Reference proteome</keyword>
<dbReference type="EMBL" id="WIXP02000002">
    <property type="protein sequence ID" value="KAF6214240.1"/>
    <property type="molecule type" value="Genomic_DNA"/>
</dbReference>
<sequence length="235" mass="26488">MSRSPGSRPEDDGDYYSDRNGVNQEEAGSQHHYAPAWGHRYPSDPPASQFSPFDMMSQMSNLQAVMANVANQMAGQNAVLLLNQGKHLRFTDFLPGKTDAKTWLSTASVVMSERRDETLSSLLSALIQAMKWPALSWLSEISHPGLTWEMFHQAFSNRFCYQDTPGAVLHKILTTPYRSDLAVQAQSQLTQLRGMASGKTVEELILLILASNIARTEPQIREWLYKKDLHRTNFD</sequence>
<reference evidence="2" key="1">
    <citation type="journal article" date="2021" name="Mol. Ecol. Resour.">
        <title>Apolygus lucorum genome provides insights into omnivorousness and mesophyll feeding.</title>
        <authorList>
            <person name="Liu Y."/>
            <person name="Liu H."/>
            <person name="Wang H."/>
            <person name="Huang T."/>
            <person name="Liu B."/>
            <person name="Yang B."/>
            <person name="Yin L."/>
            <person name="Li B."/>
            <person name="Zhang Y."/>
            <person name="Zhang S."/>
            <person name="Jiang F."/>
            <person name="Zhang X."/>
            <person name="Ren Y."/>
            <person name="Wang B."/>
            <person name="Wang S."/>
            <person name="Lu Y."/>
            <person name="Wu K."/>
            <person name="Fan W."/>
            <person name="Wang G."/>
        </authorList>
    </citation>
    <scope>NUCLEOTIDE SEQUENCE</scope>
    <source>
        <strain evidence="2">12Hb</strain>
    </source>
</reference>
<evidence type="ECO:0000313" key="3">
    <source>
        <dbReference type="Proteomes" id="UP000466442"/>
    </source>
</evidence>
<protein>
    <submittedName>
        <fullName evidence="2">Uncharacterized protein</fullName>
    </submittedName>
</protein>
<organism evidence="2 3">
    <name type="scientific">Apolygus lucorum</name>
    <name type="common">Small green plant bug</name>
    <name type="synonym">Lygocoris lucorum</name>
    <dbReference type="NCBI Taxonomy" id="248454"/>
    <lineage>
        <taxon>Eukaryota</taxon>
        <taxon>Metazoa</taxon>
        <taxon>Ecdysozoa</taxon>
        <taxon>Arthropoda</taxon>
        <taxon>Hexapoda</taxon>
        <taxon>Insecta</taxon>
        <taxon>Pterygota</taxon>
        <taxon>Neoptera</taxon>
        <taxon>Paraneoptera</taxon>
        <taxon>Hemiptera</taxon>
        <taxon>Heteroptera</taxon>
        <taxon>Panheteroptera</taxon>
        <taxon>Cimicomorpha</taxon>
        <taxon>Miridae</taxon>
        <taxon>Mirini</taxon>
        <taxon>Apolygus</taxon>
    </lineage>
</organism>
<evidence type="ECO:0000256" key="1">
    <source>
        <dbReference type="SAM" id="MobiDB-lite"/>
    </source>
</evidence>
<gene>
    <name evidence="2" type="ORF">GE061_008980</name>
</gene>
<name>A0A6A4KH03_APOLU</name>
<dbReference type="OrthoDB" id="116216at2759"/>
<dbReference type="AlphaFoldDB" id="A0A6A4KH03"/>
<evidence type="ECO:0000313" key="2">
    <source>
        <dbReference type="EMBL" id="KAF6214240.1"/>
    </source>
</evidence>
<comment type="caution">
    <text evidence="2">The sequence shown here is derived from an EMBL/GenBank/DDBJ whole genome shotgun (WGS) entry which is preliminary data.</text>
</comment>
<accession>A0A6A4KH03</accession>